<keyword evidence="2" id="KW-1185">Reference proteome</keyword>
<name>A0A699YWR7_HAELA</name>
<dbReference type="EMBL" id="BLLF01000404">
    <property type="protein sequence ID" value="GFH11446.1"/>
    <property type="molecule type" value="Genomic_DNA"/>
</dbReference>
<comment type="caution">
    <text evidence="1">The sequence shown here is derived from an EMBL/GenBank/DDBJ whole genome shotgun (WGS) entry which is preliminary data.</text>
</comment>
<sequence>MPSLQNEELQLLESQELDIPALKRLSAALELGFEEAQAVSREHGAVNRLVDYAIYLRTYKGLRCQLSQNAKRHQAQQQLPDCPSALAAVSSQAQQQLPDCPSALAAVSSQAQQQLPDCPSALAAVSSQAQQPDCRLCPSGGQ</sequence>
<protein>
    <submittedName>
        <fullName evidence="1">Uncharacterized protein</fullName>
    </submittedName>
</protein>
<dbReference type="Proteomes" id="UP000485058">
    <property type="component" value="Unassembled WGS sequence"/>
</dbReference>
<evidence type="ECO:0000313" key="2">
    <source>
        <dbReference type="Proteomes" id="UP000485058"/>
    </source>
</evidence>
<organism evidence="1 2">
    <name type="scientific">Haematococcus lacustris</name>
    <name type="common">Green alga</name>
    <name type="synonym">Haematococcus pluvialis</name>
    <dbReference type="NCBI Taxonomy" id="44745"/>
    <lineage>
        <taxon>Eukaryota</taxon>
        <taxon>Viridiplantae</taxon>
        <taxon>Chlorophyta</taxon>
        <taxon>core chlorophytes</taxon>
        <taxon>Chlorophyceae</taxon>
        <taxon>CS clade</taxon>
        <taxon>Chlamydomonadales</taxon>
        <taxon>Haematococcaceae</taxon>
        <taxon>Haematococcus</taxon>
    </lineage>
</organism>
<accession>A0A699YWR7</accession>
<proteinExistence type="predicted"/>
<dbReference type="AlphaFoldDB" id="A0A699YWR7"/>
<evidence type="ECO:0000313" key="1">
    <source>
        <dbReference type="EMBL" id="GFH11446.1"/>
    </source>
</evidence>
<gene>
    <name evidence="1" type="ORF">HaLaN_06943</name>
</gene>
<reference evidence="1 2" key="1">
    <citation type="submission" date="2020-02" db="EMBL/GenBank/DDBJ databases">
        <title>Draft genome sequence of Haematococcus lacustris strain NIES-144.</title>
        <authorList>
            <person name="Morimoto D."/>
            <person name="Nakagawa S."/>
            <person name="Yoshida T."/>
            <person name="Sawayama S."/>
        </authorList>
    </citation>
    <scope>NUCLEOTIDE SEQUENCE [LARGE SCALE GENOMIC DNA]</scope>
    <source>
        <strain evidence="1 2">NIES-144</strain>
    </source>
</reference>